<keyword evidence="2 4" id="KW-0238">DNA-binding</keyword>
<evidence type="ECO:0000313" key="7">
    <source>
        <dbReference type="Proteomes" id="UP001226762"/>
    </source>
</evidence>
<dbReference type="PROSITE" id="PS50977">
    <property type="entry name" value="HTH_TETR_2"/>
    <property type="match status" value="1"/>
</dbReference>
<dbReference type="InterPro" id="IPR023772">
    <property type="entry name" value="DNA-bd_HTH_TetR-type_CS"/>
</dbReference>
<name>A0AAE3WF63_9RHOB</name>
<reference evidence="6" key="1">
    <citation type="submission" date="2022-07" db="EMBL/GenBank/DDBJ databases">
        <authorList>
            <person name="Otstavnykh N."/>
            <person name="Isaeva M."/>
            <person name="Bystritskaya E."/>
        </authorList>
    </citation>
    <scope>NUCLEOTIDE SEQUENCE</scope>
    <source>
        <strain evidence="6">KCTC 52189</strain>
    </source>
</reference>
<dbReference type="PANTHER" id="PTHR30055">
    <property type="entry name" value="HTH-TYPE TRANSCRIPTIONAL REGULATOR RUTR"/>
    <property type="match status" value="1"/>
</dbReference>
<dbReference type="PROSITE" id="PS01081">
    <property type="entry name" value="HTH_TETR_1"/>
    <property type="match status" value="1"/>
</dbReference>
<feature type="DNA-binding region" description="H-T-H motif" evidence="4">
    <location>
        <begin position="32"/>
        <end position="51"/>
    </location>
</feature>
<reference evidence="6" key="2">
    <citation type="submission" date="2023-02" db="EMBL/GenBank/DDBJ databases">
        <title>'Rhodoalgimonas zhirmunskyi' gen. nov., isolated from a red alga.</title>
        <authorList>
            <person name="Nedashkovskaya O.I."/>
            <person name="Otstavnykh N.Y."/>
            <person name="Bystritskaya E.P."/>
            <person name="Balabanova L.A."/>
            <person name="Isaeva M.P."/>
        </authorList>
    </citation>
    <scope>NUCLEOTIDE SEQUENCE</scope>
    <source>
        <strain evidence="6">KCTC 52189</strain>
    </source>
</reference>
<dbReference type="InterPro" id="IPR001647">
    <property type="entry name" value="HTH_TetR"/>
</dbReference>
<dbReference type="EMBL" id="JANHAX010000005">
    <property type="protein sequence ID" value="MDQ2091602.1"/>
    <property type="molecule type" value="Genomic_DNA"/>
</dbReference>
<dbReference type="SUPFAM" id="SSF46689">
    <property type="entry name" value="Homeodomain-like"/>
    <property type="match status" value="1"/>
</dbReference>
<feature type="domain" description="HTH tetR-type" evidence="5">
    <location>
        <begin position="9"/>
        <end position="69"/>
    </location>
</feature>
<gene>
    <name evidence="6" type="ORF">NO357_16995</name>
</gene>
<keyword evidence="3" id="KW-0804">Transcription</keyword>
<dbReference type="PANTHER" id="PTHR30055:SF240">
    <property type="entry name" value="HTH-TYPE TRANSCRIPTIONAL REGULATOR ACRR"/>
    <property type="match status" value="1"/>
</dbReference>
<dbReference type="InterPro" id="IPR050109">
    <property type="entry name" value="HTH-type_TetR-like_transc_reg"/>
</dbReference>
<evidence type="ECO:0000256" key="3">
    <source>
        <dbReference type="ARBA" id="ARBA00023163"/>
    </source>
</evidence>
<dbReference type="Gene3D" id="1.10.357.10">
    <property type="entry name" value="Tetracycline Repressor, domain 2"/>
    <property type="match status" value="1"/>
</dbReference>
<dbReference type="GO" id="GO:0000976">
    <property type="term" value="F:transcription cis-regulatory region binding"/>
    <property type="evidence" value="ECO:0007669"/>
    <property type="project" value="TreeGrafter"/>
</dbReference>
<dbReference type="InterPro" id="IPR009057">
    <property type="entry name" value="Homeodomain-like_sf"/>
</dbReference>
<protein>
    <submittedName>
        <fullName evidence="6">TetR/AcrR family transcriptional regulator</fullName>
    </submittedName>
</protein>
<sequence>MTRQRKRAEDRKAELVATAIRLAGEVGPDRVTTQALAEAVGISQPAIFRHFPTKPDIWLAVGETITQGMEPGAPGLPTVDENDPLARLEALVARYLGQIMQTPAIPAILFSRELHSENEALRAHFQTVMTRRRAGFAALIAAAQDRGQIGGGRAEAGDLAAVILATIQGLAMRWSLEARGFDLQAEGVRLIGGVIRGFAGNRGAE</sequence>
<dbReference type="RefSeq" id="WP_306736886.1">
    <property type="nucleotide sequence ID" value="NZ_JANHAX010000005.1"/>
</dbReference>
<dbReference type="SUPFAM" id="SSF48498">
    <property type="entry name" value="Tetracyclin repressor-like, C-terminal domain"/>
    <property type="match status" value="1"/>
</dbReference>
<dbReference type="Proteomes" id="UP001226762">
    <property type="component" value="Unassembled WGS sequence"/>
</dbReference>
<keyword evidence="7" id="KW-1185">Reference proteome</keyword>
<evidence type="ECO:0000259" key="5">
    <source>
        <dbReference type="PROSITE" id="PS50977"/>
    </source>
</evidence>
<evidence type="ECO:0000256" key="4">
    <source>
        <dbReference type="PROSITE-ProRule" id="PRU00335"/>
    </source>
</evidence>
<dbReference type="Pfam" id="PF00440">
    <property type="entry name" value="TetR_N"/>
    <property type="match status" value="1"/>
</dbReference>
<proteinExistence type="predicted"/>
<comment type="caution">
    <text evidence="6">The sequence shown here is derived from an EMBL/GenBank/DDBJ whole genome shotgun (WGS) entry which is preliminary data.</text>
</comment>
<keyword evidence="1" id="KW-0805">Transcription regulation</keyword>
<organism evidence="6 7">
    <name type="scientific">Marimonas arenosa</name>
    <dbReference type="NCBI Taxonomy" id="1795305"/>
    <lineage>
        <taxon>Bacteria</taxon>
        <taxon>Pseudomonadati</taxon>
        <taxon>Pseudomonadota</taxon>
        <taxon>Alphaproteobacteria</taxon>
        <taxon>Rhodobacterales</taxon>
        <taxon>Paracoccaceae</taxon>
        <taxon>Marimonas</taxon>
    </lineage>
</organism>
<evidence type="ECO:0000256" key="2">
    <source>
        <dbReference type="ARBA" id="ARBA00023125"/>
    </source>
</evidence>
<dbReference type="GO" id="GO:0003700">
    <property type="term" value="F:DNA-binding transcription factor activity"/>
    <property type="evidence" value="ECO:0007669"/>
    <property type="project" value="TreeGrafter"/>
</dbReference>
<evidence type="ECO:0000313" key="6">
    <source>
        <dbReference type="EMBL" id="MDQ2091602.1"/>
    </source>
</evidence>
<dbReference type="InterPro" id="IPR036271">
    <property type="entry name" value="Tet_transcr_reg_TetR-rel_C_sf"/>
</dbReference>
<dbReference type="AlphaFoldDB" id="A0AAE3WF63"/>
<evidence type="ECO:0000256" key="1">
    <source>
        <dbReference type="ARBA" id="ARBA00023015"/>
    </source>
</evidence>
<accession>A0AAE3WF63</accession>